<proteinExistence type="predicted"/>
<dbReference type="Pfam" id="PF02690">
    <property type="entry name" value="Na_Pi_cotrans"/>
    <property type="match status" value="2"/>
</dbReference>
<feature type="transmembrane region" description="Helical" evidence="6">
    <location>
        <begin position="251"/>
        <end position="272"/>
    </location>
</feature>
<comment type="subcellular location">
    <subcellularLocation>
        <location evidence="1">Cell membrane</location>
        <topology evidence="1">Multi-pass membrane protein</topology>
    </subcellularLocation>
</comment>
<evidence type="ECO:0000313" key="7">
    <source>
        <dbReference type="EMBL" id="MBE8716259.1"/>
    </source>
</evidence>
<dbReference type="GO" id="GO:0005436">
    <property type="term" value="F:sodium:phosphate symporter activity"/>
    <property type="evidence" value="ECO:0007669"/>
    <property type="project" value="InterPro"/>
</dbReference>
<feature type="transmembrane region" description="Helical" evidence="6">
    <location>
        <begin position="113"/>
        <end position="131"/>
    </location>
</feature>
<dbReference type="GO" id="GO:0044341">
    <property type="term" value="P:sodium-dependent phosphate transport"/>
    <property type="evidence" value="ECO:0007669"/>
    <property type="project" value="InterPro"/>
</dbReference>
<keyword evidence="2" id="KW-1003">Cell membrane</keyword>
<dbReference type="Proteomes" id="UP000652567">
    <property type="component" value="Unassembled WGS sequence"/>
</dbReference>
<keyword evidence="5 6" id="KW-0472">Membrane</keyword>
<dbReference type="AlphaFoldDB" id="A0A928V434"/>
<evidence type="ECO:0000256" key="3">
    <source>
        <dbReference type="ARBA" id="ARBA00022692"/>
    </source>
</evidence>
<evidence type="ECO:0000256" key="5">
    <source>
        <dbReference type="ARBA" id="ARBA00023136"/>
    </source>
</evidence>
<keyword evidence="8" id="KW-1185">Reference proteome</keyword>
<evidence type="ECO:0000256" key="2">
    <source>
        <dbReference type="ARBA" id="ARBA00022475"/>
    </source>
</evidence>
<feature type="transmembrane region" description="Helical" evidence="6">
    <location>
        <begin position="284"/>
        <end position="305"/>
    </location>
</feature>
<feature type="transmembrane region" description="Helical" evidence="6">
    <location>
        <begin position="6"/>
        <end position="29"/>
    </location>
</feature>
<evidence type="ECO:0000313" key="8">
    <source>
        <dbReference type="Proteomes" id="UP000652567"/>
    </source>
</evidence>
<keyword evidence="3 6" id="KW-0812">Transmembrane</keyword>
<gene>
    <name evidence="7" type="ORF">C4F51_03555</name>
</gene>
<feature type="transmembrane region" description="Helical" evidence="6">
    <location>
        <begin position="82"/>
        <end position="106"/>
    </location>
</feature>
<dbReference type="EMBL" id="PRDL01000001">
    <property type="protein sequence ID" value="MBE8716259.1"/>
    <property type="molecule type" value="Genomic_DNA"/>
</dbReference>
<feature type="transmembrane region" description="Helical" evidence="6">
    <location>
        <begin position="180"/>
        <end position="205"/>
    </location>
</feature>
<name>A0A928V434_9GAMM</name>
<evidence type="ECO:0000256" key="4">
    <source>
        <dbReference type="ARBA" id="ARBA00022989"/>
    </source>
</evidence>
<evidence type="ECO:0000256" key="6">
    <source>
        <dbReference type="SAM" id="Phobius"/>
    </source>
</evidence>
<feature type="transmembrane region" description="Helical" evidence="6">
    <location>
        <begin position="50"/>
        <end position="76"/>
    </location>
</feature>
<sequence>MVSLSGVAVEVAGGIGLFLLGMSLMTEGLKNMAGESVRKALMRFTRSPRTGVLTGLLATVVTQSSSATIIITVGFVGAGMLAYSQALGVVLGASVGTTFTGWLVAIVGFKLQLGAIASVLILVGALLRLFGGARRSGLAYTLAGFGLVFVGIVNLQQGMAGLQEHVDLGFIAADNLGGKLILMLVGVAFTLLTQSSTAGVISTLAALHTGIVNFEQAAALVVGMNVGTTFTSAIATIGGNVHVRRTGFSHVVFNTIVSGCAIFLITPYIFLWQSLLPDVPLAEIALVSFHTLFNLVGVILILPFIGQYARFIERLFPEKPEQQQTLLDNSLLKYPELALAEVQKLLAGQARLLAQQLVYILGESPRAISLANTGVALAETRQYLDMLHLDSSAGKEWERLLACIHLLDHLQRLYDRCQNQNVVLVLHHGEELHSARLMLLQLTQDLLQKDKLDPHQASLLVEQLESQEDHLRELTMQQIARGSIELKQGISLMETGRWMHRVGWHLTRIEHNLVLLDPMQTAESAVAR</sequence>
<dbReference type="PANTHER" id="PTHR10010:SF46">
    <property type="entry name" value="SODIUM-DEPENDENT PHOSPHATE TRANSPORT PROTEIN 2B"/>
    <property type="match status" value="1"/>
</dbReference>
<feature type="transmembrane region" description="Helical" evidence="6">
    <location>
        <begin position="217"/>
        <end position="239"/>
    </location>
</feature>
<accession>A0A928V434</accession>
<protein>
    <submittedName>
        <fullName evidence="7">Na/Pi cotransporter family protein</fullName>
    </submittedName>
</protein>
<evidence type="ECO:0000256" key="1">
    <source>
        <dbReference type="ARBA" id="ARBA00004651"/>
    </source>
</evidence>
<comment type="caution">
    <text evidence="7">The sequence shown here is derived from an EMBL/GenBank/DDBJ whole genome shotgun (WGS) entry which is preliminary data.</text>
</comment>
<dbReference type="GO" id="GO:0005886">
    <property type="term" value="C:plasma membrane"/>
    <property type="evidence" value="ECO:0007669"/>
    <property type="project" value="UniProtKB-SubCell"/>
</dbReference>
<organism evidence="7 8">
    <name type="scientific">Cellvibrio polysaccharolyticus</name>
    <dbReference type="NCBI Taxonomy" id="2082724"/>
    <lineage>
        <taxon>Bacteria</taxon>
        <taxon>Pseudomonadati</taxon>
        <taxon>Pseudomonadota</taxon>
        <taxon>Gammaproteobacteria</taxon>
        <taxon>Cellvibrionales</taxon>
        <taxon>Cellvibrionaceae</taxon>
        <taxon>Cellvibrio</taxon>
    </lineage>
</organism>
<dbReference type="PANTHER" id="PTHR10010">
    <property type="entry name" value="SOLUTE CARRIER FAMILY 34 SODIUM PHOSPHATE , MEMBER 2-RELATED"/>
    <property type="match status" value="1"/>
</dbReference>
<reference evidence="7" key="1">
    <citation type="submission" date="2018-07" db="EMBL/GenBank/DDBJ databases">
        <title>Genome assembly of strain Ka43.</title>
        <authorList>
            <person name="Kukolya J."/>
            <person name="Nagy I."/>
            <person name="Horvath B."/>
            <person name="Toth A."/>
        </authorList>
    </citation>
    <scope>NUCLEOTIDE SEQUENCE</scope>
    <source>
        <strain evidence="7">KB43</strain>
    </source>
</reference>
<keyword evidence="4 6" id="KW-1133">Transmembrane helix</keyword>
<dbReference type="InterPro" id="IPR003841">
    <property type="entry name" value="Na/Pi_transpt"/>
</dbReference>
<feature type="transmembrane region" description="Helical" evidence="6">
    <location>
        <begin position="137"/>
        <end position="155"/>
    </location>
</feature>
<dbReference type="NCBIfam" id="NF037997">
    <property type="entry name" value="Na_Pi_symport"/>
    <property type="match status" value="1"/>
</dbReference>
<dbReference type="RefSeq" id="WP_193907191.1">
    <property type="nucleotide sequence ID" value="NZ_PRDL01000001.1"/>
</dbReference>